<dbReference type="OrthoDB" id="10038672at2759"/>
<keyword evidence="2" id="KW-0863">Zinc-finger</keyword>
<dbReference type="EMBL" id="PQFF01000256">
    <property type="protein sequence ID" value="RHZ69730.1"/>
    <property type="molecule type" value="Genomic_DNA"/>
</dbReference>
<keyword evidence="6" id="KW-1185">Reference proteome</keyword>
<proteinExistence type="predicted"/>
<name>A0A397IA84_9GLOM</name>
<dbReference type="SMART" id="SM01328">
    <property type="entry name" value="zf-3CxxC"/>
    <property type="match status" value="1"/>
</dbReference>
<dbReference type="InterPro" id="IPR027377">
    <property type="entry name" value="ZAR1/RTP1-5-like_Znf-3CxxC"/>
</dbReference>
<dbReference type="AlphaFoldDB" id="A0A397IA84"/>
<dbReference type="Proteomes" id="UP000266861">
    <property type="component" value="Unassembled WGS sequence"/>
</dbReference>
<evidence type="ECO:0000313" key="6">
    <source>
        <dbReference type="Proteomes" id="UP000266861"/>
    </source>
</evidence>
<evidence type="ECO:0000256" key="2">
    <source>
        <dbReference type="ARBA" id="ARBA00022771"/>
    </source>
</evidence>
<dbReference type="GO" id="GO:0008270">
    <property type="term" value="F:zinc ion binding"/>
    <property type="evidence" value="ECO:0007669"/>
    <property type="project" value="UniProtKB-KW"/>
</dbReference>
<evidence type="ECO:0000313" key="5">
    <source>
        <dbReference type="EMBL" id="RHZ69730.1"/>
    </source>
</evidence>
<evidence type="ECO:0000259" key="4">
    <source>
        <dbReference type="SMART" id="SM01328"/>
    </source>
</evidence>
<comment type="caution">
    <text evidence="5">The sequence shown here is derived from an EMBL/GenBank/DDBJ whole genome shotgun (WGS) entry which is preliminary data.</text>
</comment>
<evidence type="ECO:0000256" key="1">
    <source>
        <dbReference type="ARBA" id="ARBA00022723"/>
    </source>
</evidence>
<accession>A0A397IA84</accession>
<organism evidence="5 6">
    <name type="scientific">Diversispora epigaea</name>
    <dbReference type="NCBI Taxonomy" id="1348612"/>
    <lineage>
        <taxon>Eukaryota</taxon>
        <taxon>Fungi</taxon>
        <taxon>Fungi incertae sedis</taxon>
        <taxon>Mucoromycota</taxon>
        <taxon>Glomeromycotina</taxon>
        <taxon>Glomeromycetes</taxon>
        <taxon>Diversisporales</taxon>
        <taxon>Diversisporaceae</taxon>
        <taxon>Diversispora</taxon>
    </lineage>
</organism>
<keyword evidence="1" id="KW-0479">Metal-binding</keyword>
<feature type="domain" description="3CxxC-type" evidence="4">
    <location>
        <begin position="303"/>
        <end position="383"/>
    </location>
</feature>
<reference evidence="5 6" key="1">
    <citation type="submission" date="2018-08" db="EMBL/GenBank/DDBJ databases">
        <title>Genome and evolution of the arbuscular mycorrhizal fungus Diversispora epigaea (formerly Glomus versiforme) and its bacterial endosymbionts.</title>
        <authorList>
            <person name="Sun X."/>
            <person name="Fei Z."/>
            <person name="Harrison M."/>
        </authorList>
    </citation>
    <scope>NUCLEOTIDE SEQUENCE [LARGE SCALE GENOMIC DNA]</scope>
    <source>
        <strain evidence="5 6">IT104</strain>
    </source>
</reference>
<dbReference type="Pfam" id="PF13695">
    <property type="entry name" value="Zn_ribbon_3CxxC"/>
    <property type="match status" value="1"/>
</dbReference>
<sequence>MRHLSTSVSMGQTISSIFEGNPTPSTKNSPCQYNTAKAIFVTNSQGTASSLPRSSNIGQKLYSVQPRKEDTSHLQDLEEVTAKFKNFTFKEEEEEETYQPRRYNYTFGDAISKAQYKKEPTSGGLGSQKKINFVNESFPPLPQSERRKIYEKKEDAAPSLQFNTATKSGMKISSTSESISTTSPFYRPVASPYDIDFKREQKEQGEKISQTLRHLNQILSPDNGIYGFWQCQCKNEKEIRLTSLQKLQNLTPEVLYNSFKIPCSVCRKENMITSFRVYTLPRYSYEEPTLEIIFHLIWKDYYRVFGEFKCQNCRRKWKSAYVWISFQKFIEKTPGPQLSEEDFYMQKCKKCKGKSSIFEYEPLQLSDGTSPHKYELCVKCQAGDTCRRTGNYLGKNIR</sequence>
<keyword evidence="3" id="KW-0862">Zinc</keyword>
<protein>
    <recommendedName>
        <fullName evidence="4">3CxxC-type domain-containing protein</fullName>
    </recommendedName>
</protein>
<gene>
    <name evidence="5" type="ORF">Glove_279g24</name>
</gene>
<evidence type="ECO:0000256" key="3">
    <source>
        <dbReference type="ARBA" id="ARBA00022833"/>
    </source>
</evidence>